<organism evidence="1 2">
    <name type="scientific">Pleurotus cornucopiae</name>
    <name type="common">Cornucopia mushroom</name>
    <dbReference type="NCBI Taxonomy" id="5321"/>
    <lineage>
        <taxon>Eukaryota</taxon>
        <taxon>Fungi</taxon>
        <taxon>Dikarya</taxon>
        <taxon>Basidiomycota</taxon>
        <taxon>Agaricomycotina</taxon>
        <taxon>Agaricomycetes</taxon>
        <taxon>Agaricomycetidae</taxon>
        <taxon>Agaricales</taxon>
        <taxon>Pleurotineae</taxon>
        <taxon>Pleurotaceae</taxon>
        <taxon>Pleurotus</taxon>
    </lineage>
</organism>
<name>A0ACB7IYW6_PLECO</name>
<evidence type="ECO:0000313" key="1">
    <source>
        <dbReference type="EMBL" id="KAG9223454.1"/>
    </source>
</evidence>
<reference evidence="1 2" key="1">
    <citation type="journal article" date="2021" name="Appl. Environ. Microbiol.">
        <title>Genetic linkage and physical mapping for an oyster mushroom Pleurotus cornucopiae and QTL analysis for the trait cap color.</title>
        <authorList>
            <person name="Zhang Y."/>
            <person name="Gao W."/>
            <person name="Sonnenberg A."/>
            <person name="Chen Q."/>
            <person name="Zhang J."/>
            <person name="Huang C."/>
        </authorList>
    </citation>
    <scope>NUCLEOTIDE SEQUENCE [LARGE SCALE GENOMIC DNA]</scope>
    <source>
        <strain evidence="1">CCMSSC00406</strain>
    </source>
</reference>
<dbReference type="EMBL" id="WQMT02000005">
    <property type="protein sequence ID" value="KAG9223454.1"/>
    <property type="molecule type" value="Genomic_DNA"/>
</dbReference>
<gene>
    <name evidence="1" type="ORF">CCMSSC00406_0006946</name>
</gene>
<dbReference type="Proteomes" id="UP000824881">
    <property type="component" value="Unassembled WGS sequence"/>
</dbReference>
<keyword evidence="2" id="KW-1185">Reference proteome</keyword>
<sequence>MLPFHAAPALDSGLCQYKATCWRAFFVPTTTFPAFQHLAASPRTNHMATLRSYSPSVPSSVVNFKPTPREVLGGIAPHLFEERPRRRSSSRTRSEVHLPPTHKRNVSSSPLRVSAILTAWDENGQLMGRSEQELEVNSDDSDSDEPLQTTVTCTLDEKGAHVETETSHSRSIMKVDKTRLKSLKISRGLRTIVIKLRRLEVEVHIPDRFATESSGGKPPCDTGARKYCGGTWKALSGRLDYIQNMGFDAVWISPVISNVEGETAHGEAYHGYWPNDFYALNSHFGSVEDLKNLSKALHDRGMYLMVDIVVNHMGPNTTATSFSSQDSFSGYKTFPQESSYHPFHFVSPASYDPTTSNQTDVEQGWLGDSVAPLPDLNTENTEVVRTLNDWVKGLVSNYSIDGLRVDTAKHIRQDFWPDFKSAAGVFTIGEVLHGDVDYVANYTRVLDSVLDYPTYFTVYSAFTAGPGQGNISAIESTVTASQKAYQHGASSVGSFLENQDQPRLLSKTKDLSLILNAMAWPFIHDGIPIIYYGQEQGLSGGEDPDNREALWPTEYSTESPMLRHITSLNLARKLAISAKMNFLTNPMTFVPQSEHNSTTLAVSKPPLTALLTNAGSAATVTWTVPKKTFDNKERIVDVLTCRETVARKGSGDTLVFTSTMGMPLVLVSSAVLDTQKSDDRRLCPEISNAIDTNGSVQISGSPFLYLLLIILAQI</sequence>
<evidence type="ECO:0000313" key="2">
    <source>
        <dbReference type="Proteomes" id="UP000824881"/>
    </source>
</evidence>
<accession>A0ACB7IYW6</accession>
<proteinExistence type="predicted"/>
<protein>
    <submittedName>
        <fullName evidence="1">Uncharacterized protein</fullName>
    </submittedName>
</protein>
<comment type="caution">
    <text evidence="1">The sequence shown here is derived from an EMBL/GenBank/DDBJ whole genome shotgun (WGS) entry which is preliminary data.</text>
</comment>